<evidence type="ECO:0000256" key="2">
    <source>
        <dbReference type="SAM" id="SignalP"/>
    </source>
</evidence>
<evidence type="ECO:0000313" key="3">
    <source>
        <dbReference type="EMBL" id="RDH34227.1"/>
    </source>
</evidence>
<evidence type="ECO:0000313" key="4">
    <source>
        <dbReference type="Proteomes" id="UP000253729"/>
    </source>
</evidence>
<accession>A0A3F3Q5B3</accession>
<keyword evidence="1" id="KW-0472">Membrane</keyword>
<name>A0A3F3Q5B3_9EURO</name>
<organism evidence="3 4">
    <name type="scientific">Aspergillus welwitschiae</name>
    <dbReference type="NCBI Taxonomy" id="1341132"/>
    <lineage>
        <taxon>Eukaryota</taxon>
        <taxon>Fungi</taxon>
        <taxon>Dikarya</taxon>
        <taxon>Ascomycota</taxon>
        <taxon>Pezizomycotina</taxon>
        <taxon>Eurotiomycetes</taxon>
        <taxon>Eurotiomycetidae</taxon>
        <taxon>Eurotiales</taxon>
        <taxon>Aspergillaceae</taxon>
        <taxon>Aspergillus</taxon>
        <taxon>Aspergillus subgen. Circumdati</taxon>
    </lineage>
</organism>
<keyword evidence="2" id="KW-0732">Signal</keyword>
<dbReference type="AlphaFoldDB" id="A0A3F3Q5B3"/>
<dbReference type="RefSeq" id="XP_026627249.1">
    <property type="nucleotide sequence ID" value="XM_026775305.1"/>
</dbReference>
<evidence type="ECO:0000256" key="1">
    <source>
        <dbReference type="SAM" id="Phobius"/>
    </source>
</evidence>
<proteinExistence type="predicted"/>
<keyword evidence="1" id="KW-0812">Transmembrane</keyword>
<feature type="chain" id="PRO_5017633433" evidence="2">
    <location>
        <begin position="21"/>
        <end position="111"/>
    </location>
</feature>
<keyword evidence="1" id="KW-1133">Transmembrane helix</keyword>
<sequence>MSASLCFLSLFLSYTILCYGDLCFHPLLHLPFCLILLSLSYCLIGCSLDGWEHCLDLYLELDLDLACYGLGTYWMGMELGWIYGRIGSVYYLYIPFCNILVSLLTNRSISF</sequence>
<gene>
    <name evidence="3" type="ORF">BDQ94DRAFT_24237</name>
</gene>
<dbReference type="Proteomes" id="UP000253729">
    <property type="component" value="Unassembled WGS sequence"/>
</dbReference>
<reference evidence="3 4" key="1">
    <citation type="submission" date="2018-07" db="EMBL/GenBank/DDBJ databases">
        <title>The genomes of Aspergillus section Nigri reveals drivers in fungal speciation.</title>
        <authorList>
            <consortium name="DOE Joint Genome Institute"/>
            <person name="Vesth T.C."/>
            <person name="Nybo J."/>
            <person name="Theobald S."/>
            <person name="Brandl J."/>
            <person name="Frisvad J.C."/>
            <person name="Nielsen K.F."/>
            <person name="Lyhne E.K."/>
            <person name="Kogle M.E."/>
            <person name="Kuo A."/>
            <person name="Riley R."/>
            <person name="Clum A."/>
            <person name="Nolan M."/>
            <person name="Lipzen A."/>
            <person name="Salamov A."/>
            <person name="Henrissat B."/>
            <person name="Wiebenga A."/>
            <person name="De vries R.P."/>
            <person name="Grigoriev I.V."/>
            <person name="Mortensen U.H."/>
            <person name="Andersen M.R."/>
            <person name="Baker S.E."/>
        </authorList>
    </citation>
    <scope>NUCLEOTIDE SEQUENCE [LARGE SCALE GENOMIC DNA]</scope>
    <source>
        <strain evidence="3 4">CBS 139.54b</strain>
    </source>
</reference>
<keyword evidence="4" id="KW-1185">Reference proteome</keyword>
<feature type="transmembrane region" description="Helical" evidence="1">
    <location>
        <begin position="90"/>
        <end position="109"/>
    </location>
</feature>
<feature type="signal peptide" evidence="2">
    <location>
        <begin position="1"/>
        <end position="20"/>
    </location>
</feature>
<protein>
    <submittedName>
        <fullName evidence="3">Uncharacterized protein</fullName>
    </submittedName>
</protein>
<dbReference type="GeneID" id="38143661"/>
<dbReference type="EMBL" id="KZ852044">
    <property type="protein sequence ID" value="RDH34227.1"/>
    <property type="molecule type" value="Genomic_DNA"/>
</dbReference>